<proteinExistence type="predicted"/>
<protein>
    <submittedName>
        <fullName evidence="3">Cystatin domain-containing protein</fullName>
    </submittedName>
</protein>
<evidence type="ECO:0000313" key="3">
    <source>
        <dbReference type="WBParaSite" id="SPAL_0000185700.1"/>
    </source>
</evidence>
<feature type="signal peptide" evidence="1">
    <location>
        <begin position="1"/>
        <end position="20"/>
    </location>
</feature>
<accession>A0A0N5B729</accession>
<keyword evidence="2" id="KW-1185">Reference proteome</keyword>
<dbReference type="AlphaFoldDB" id="A0A0N5B729"/>
<name>A0A0N5B729_STREA</name>
<evidence type="ECO:0000256" key="1">
    <source>
        <dbReference type="SAM" id="SignalP"/>
    </source>
</evidence>
<dbReference type="SUPFAM" id="SSF54403">
    <property type="entry name" value="Cystatin/monellin"/>
    <property type="match status" value="1"/>
</dbReference>
<dbReference type="Proteomes" id="UP000046392">
    <property type="component" value="Unplaced"/>
</dbReference>
<organism evidence="2 3">
    <name type="scientific">Strongyloides papillosus</name>
    <name type="common">Intestinal threadworm</name>
    <dbReference type="NCBI Taxonomy" id="174720"/>
    <lineage>
        <taxon>Eukaryota</taxon>
        <taxon>Metazoa</taxon>
        <taxon>Ecdysozoa</taxon>
        <taxon>Nematoda</taxon>
        <taxon>Chromadorea</taxon>
        <taxon>Rhabditida</taxon>
        <taxon>Tylenchina</taxon>
        <taxon>Panagrolaimomorpha</taxon>
        <taxon>Strongyloidoidea</taxon>
        <taxon>Strongyloididae</taxon>
        <taxon>Strongyloides</taxon>
    </lineage>
</organism>
<keyword evidence="1" id="KW-0732">Signal</keyword>
<feature type="chain" id="PRO_5005894051" evidence="1">
    <location>
        <begin position="21"/>
        <end position="133"/>
    </location>
</feature>
<reference evidence="3" key="1">
    <citation type="submission" date="2017-02" db="UniProtKB">
        <authorList>
            <consortium name="WormBaseParasite"/>
        </authorList>
    </citation>
    <scope>IDENTIFICATION</scope>
</reference>
<sequence>MDYFKLVVFVAVTVLLNIEASYVKDYYALGNGWKYKDTKRPTIVKLAGESVNAFNQEHGTNYKLENVDSARKRREREPHYKLSILAKTNCGKLNTPCTKHLLSDVYGNPKSGNKLKISVEEDQNYYPYHLNVF</sequence>
<evidence type="ECO:0000313" key="2">
    <source>
        <dbReference type="Proteomes" id="UP000046392"/>
    </source>
</evidence>
<dbReference type="WBParaSite" id="SPAL_0000185700.1">
    <property type="protein sequence ID" value="SPAL_0000185700.1"/>
    <property type="gene ID" value="SPAL_0000185700"/>
</dbReference>
<dbReference type="InterPro" id="IPR046350">
    <property type="entry name" value="Cystatin_sf"/>
</dbReference>
<dbReference type="Gene3D" id="3.10.450.10">
    <property type="match status" value="1"/>
</dbReference>